<name>A0A1E7JY19_9ACTN</name>
<dbReference type="STRING" id="1075402.AN216_20085"/>
<feature type="transmembrane region" description="Helical" evidence="1">
    <location>
        <begin position="58"/>
        <end position="82"/>
    </location>
</feature>
<keyword evidence="1" id="KW-0812">Transmembrane</keyword>
<dbReference type="AlphaFoldDB" id="A0A1E7JY19"/>
<proteinExistence type="predicted"/>
<dbReference type="RefSeq" id="WP_070198072.1">
    <property type="nucleotide sequence ID" value="NZ_LJGU01000137.1"/>
</dbReference>
<gene>
    <name evidence="2" type="ORF">AN216_20085</name>
</gene>
<evidence type="ECO:0008006" key="4">
    <source>
        <dbReference type="Google" id="ProtNLM"/>
    </source>
</evidence>
<evidence type="ECO:0000313" key="3">
    <source>
        <dbReference type="Proteomes" id="UP000176101"/>
    </source>
</evidence>
<dbReference type="OrthoDB" id="4250843at2"/>
<dbReference type="EMBL" id="LJGU01000137">
    <property type="protein sequence ID" value="OEU96570.1"/>
    <property type="molecule type" value="Genomic_DNA"/>
</dbReference>
<feature type="transmembrane region" description="Helical" evidence="1">
    <location>
        <begin position="25"/>
        <end position="46"/>
    </location>
</feature>
<accession>A0A1E7JY19</accession>
<evidence type="ECO:0000313" key="2">
    <source>
        <dbReference type="EMBL" id="OEU96570.1"/>
    </source>
</evidence>
<keyword evidence="1" id="KW-1133">Transmembrane helix</keyword>
<organism evidence="2 3">
    <name type="scientific">Streptomyces oceani</name>
    <dbReference type="NCBI Taxonomy" id="1075402"/>
    <lineage>
        <taxon>Bacteria</taxon>
        <taxon>Bacillati</taxon>
        <taxon>Actinomycetota</taxon>
        <taxon>Actinomycetes</taxon>
        <taxon>Kitasatosporales</taxon>
        <taxon>Streptomycetaceae</taxon>
        <taxon>Streptomyces</taxon>
    </lineage>
</organism>
<evidence type="ECO:0000256" key="1">
    <source>
        <dbReference type="SAM" id="Phobius"/>
    </source>
</evidence>
<comment type="caution">
    <text evidence="2">The sequence shown here is derived from an EMBL/GenBank/DDBJ whole genome shotgun (WGS) entry which is preliminary data.</text>
</comment>
<protein>
    <recommendedName>
        <fullName evidence="4">Conjugal transfer protein TrbC</fullName>
    </recommendedName>
</protein>
<keyword evidence="3" id="KW-1185">Reference proteome</keyword>
<keyword evidence="1" id="KW-0472">Membrane</keyword>
<reference evidence="2 3" key="1">
    <citation type="journal article" date="2016" name="Front. Microbiol.">
        <title>Comparative Genomics Analysis of Streptomyces Species Reveals Their Adaptation to the Marine Environment and Their Diversity at the Genomic Level.</title>
        <authorList>
            <person name="Tian X."/>
            <person name="Zhang Z."/>
            <person name="Yang T."/>
            <person name="Chen M."/>
            <person name="Li J."/>
            <person name="Chen F."/>
            <person name="Yang J."/>
            <person name="Li W."/>
            <person name="Zhang B."/>
            <person name="Zhang Z."/>
            <person name="Wu J."/>
            <person name="Zhang C."/>
            <person name="Long L."/>
            <person name="Xiao J."/>
        </authorList>
    </citation>
    <scope>NUCLEOTIDE SEQUENCE [LARGE SCALE GENOMIC DNA]</scope>
    <source>
        <strain evidence="2 3">SCSIO 02100</strain>
    </source>
</reference>
<sequence>MENVLLFVAGPPAEVTDELNKILGWMAWFASAAGVMGLLIVGMRMAISLRQGEGQEHLVQFATVLGACIIASTAGPIVQFLLAD</sequence>
<dbReference type="Proteomes" id="UP000176101">
    <property type="component" value="Unassembled WGS sequence"/>
</dbReference>